<sequence>MKKPFNSFESWWAQDVELKLEENLSWKVPSTVSFIIGLKIEAEAEAVNRFNTENGELTFSLEASNEDAPATVVVSQSHPFNYGQFATAGIVVRQRWGLVFWISMGGEDPPVFHTAEADKLFKQAYLVGGDKEGERVDVDFSYGNLSCHRGASNSYGGGFGSGSGGFLWWSWLIWVWVWWDHVWWCWICFGSYSSGLLAVVGVGAMVVEEAVAMVVKGLLG</sequence>
<evidence type="ECO:0000313" key="3">
    <source>
        <dbReference type="Proteomes" id="UP000326396"/>
    </source>
</evidence>
<organism evidence="2 3">
    <name type="scientific">Mikania micrantha</name>
    <name type="common">bitter vine</name>
    <dbReference type="NCBI Taxonomy" id="192012"/>
    <lineage>
        <taxon>Eukaryota</taxon>
        <taxon>Viridiplantae</taxon>
        <taxon>Streptophyta</taxon>
        <taxon>Embryophyta</taxon>
        <taxon>Tracheophyta</taxon>
        <taxon>Spermatophyta</taxon>
        <taxon>Magnoliopsida</taxon>
        <taxon>eudicotyledons</taxon>
        <taxon>Gunneridae</taxon>
        <taxon>Pentapetalae</taxon>
        <taxon>asterids</taxon>
        <taxon>campanulids</taxon>
        <taxon>Asterales</taxon>
        <taxon>Asteraceae</taxon>
        <taxon>Asteroideae</taxon>
        <taxon>Heliantheae alliance</taxon>
        <taxon>Eupatorieae</taxon>
        <taxon>Mikania</taxon>
    </lineage>
</organism>
<proteinExistence type="predicted"/>
<name>A0A5N6NLF4_9ASTR</name>
<dbReference type="AlphaFoldDB" id="A0A5N6NLF4"/>
<feature type="transmembrane region" description="Helical" evidence="1">
    <location>
        <begin position="155"/>
        <end position="177"/>
    </location>
</feature>
<evidence type="ECO:0000256" key="1">
    <source>
        <dbReference type="SAM" id="Phobius"/>
    </source>
</evidence>
<keyword evidence="1" id="KW-0472">Membrane</keyword>
<evidence type="ECO:0000313" key="2">
    <source>
        <dbReference type="EMBL" id="KAD4889360.1"/>
    </source>
</evidence>
<keyword evidence="1" id="KW-0812">Transmembrane</keyword>
<comment type="caution">
    <text evidence="2">The sequence shown here is derived from an EMBL/GenBank/DDBJ whole genome shotgun (WGS) entry which is preliminary data.</text>
</comment>
<protein>
    <submittedName>
        <fullName evidence="2">Uncharacterized protein</fullName>
    </submittedName>
</protein>
<reference evidence="2 3" key="1">
    <citation type="submission" date="2019-05" db="EMBL/GenBank/DDBJ databases">
        <title>Mikania micrantha, genome provides insights into the molecular mechanism of rapid growth.</title>
        <authorList>
            <person name="Liu B."/>
        </authorList>
    </citation>
    <scope>NUCLEOTIDE SEQUENCE [LARGE SCALE GENOMIC DNA]</scope>
    <source>
        <strain evidence="2">NLD-2019</strain>
        <tissue evidence="2">Leaf</tissue>
    </source>
</reference>
<dbReference type="Proteomes" id="UP000326396">
    <property type="component" value="Linkage Group LG19"/>
</dbReference>
<gene>
    <name evidence="2" type="ORF">E3N88_21433</name>
</gene>
<accession>A0A5N6NLF4</accession>
<keyword evidence="3" id="KW-1185">Reference proteome</keyword>
<keyword evidence="1" id="KW-1133">Transmembrane helix</keyword>
<dbReference type="EMBL" id="SZYD01000011">
    <property type="protein sequence ID" value="KAD4889360.1"/>
    <property type="molecule type" value="Genomic_DNA"/>
</dbReference>
<feature type="transmembrane region" description="Helical" evidence="1">
    <location>
        <begin position="183"/>
        <end position="207"/>
    </location>
</feature>